<evidence type="ECO:0000256" key="4">
    <source>
        <dbReference type="ARBA" id="ARBA00023118"/>
    </source>
</evidence>
<dbReference type="EMBL" id="FQXH01000032">
    <property type="protein sequence ID" value="SHH49170.1"/>
    <property type="molecule type" value="Genomic_DNA"/>
</dbReference>
<dbReference type="InterPro" id="IPR005510">
    <property type="entry name" value="Csm4"/>
</dbReference>
<keyword evidence="3" id="KW-0694">RNA-binding</keyword>
<dbReference type="STRING" id="1123350.SAMN02744040_02142"/>
<dbReference type="Proteomes" id="UP000242520">
    <property type="component" value="Unassembled WGS sequence"/>
</dbReference>
<dbReference type="AlphaFoldDB" id="A0A1M5TEU9"/>
<evidence type="ECO:0000256" key="3">
    <source>
        <dbReference type="ARBA" id="ARBA00022884"/>
    </source>
</evidence>
<dbReference type="GO" id="GO:0003723">
    <property type="term" value="F:RNA binding"/>
    <property type="evidence" value="ECO:0007669"/>
    <property type="project" value="UniProtKB-KW"/>
</dbReference>
<dbReference type="GO" id="GO:0051607">
    <property type="term" value="P:defense response to virus"/>
    <property type="evidence" value="ECO:0007669"/>
    <property type="project" value="UniProtKB-KW"/>
</dbReference>
<gene>
    <name evidence="5" type="ORF">SAMN02744040_02142</name>
</gene>
<organism evidence="5 6">
    <name type="scientific">Tepidibacter thalassicus DSM 15285</name>
    <dbReference type="NCBI Taxonomy" id="1123350"/>
    <lineage>
        <taxon>Bacteria</taxon>
        <taxon>Bacillati</taxon>
        <taxon>Bacillota</taxon>
        <taxon>Clostridia</taxon>
        <taxon>Peptostreptococcales</taxon>
        <taxon>Peptostreptococcaceae</taxon>
        <taxon>Tepidibacter</taxon>
    </lineage>
</organism>
<protein>
    <recommendedName>
        <fullName evidence="2">CRISPR system Cms protein Csm4</fullName>
    </recommendedName>
</protein>
<dbReference type="NCBIfam" id="TIGR01903">
    <property type="entry name" value="cas5_csm4"/>
    <property type="match status" value="1"/>
</dbReference>
<keyword evidence="4" id="KW-0051">Antiviral defense</keyword>
<dbReference type="OrthoDB" id="9790529at2"/>
<keyword evidence="6" id="KW-1185">Reference proteome</keyword>
<proteinExistence type="inferred from homology"/>
<evidence type="ECO:0000313" key="5">
    <source>
        <dbReference type="EMBL" id="SHH49170.1"/>
    </source>
</evidence>
<reference evidence="6" key="1">
    <citation type="submission" date="2016-11" db="EMBL/GenBank/DDBJ databases">
        <authorList>
            <person name="Varghese N."/>
            <person name="Submissions S."/>
        </authorList>
    </citation>
    <scope>NUCLEOTIDE SEQUENCE [LARGE SCALE GENOMIC DNA]</scope>
    <source>
        <strain evidence="6">DSM 15285</strain>
    </source>
</reference>
<comment type="similarity">
    <text evidence="1">Belongs to the CRISPR-associated Csm4 family.</text>
</comment>
<evidence type="ECO:0000313" key="6">
    <source>
        <dbReference type="Proteomes" id="UP000242520"/>
    </source>
</evidence>
<evidence type="ECO:0000256" key="2">
    <source>
        <dbReference type="ARBA" id="ARBA00016109"/>
    </source>
</evidence>
<evidence type="ECO:0000256" key="1">
    <source>
        <dbReference type="ARBA" id="ARBA00005772"/>
    </source>
</evidence>
<name>A0A1M5TEU9_9FIRM</name>
<accession>A0A1M5TEU9</accession>
<dbReference type="RefSeq" id="WP_072726277.1">
    <property type="nucleotide sequence ID" value="NZ_FQXH01000032.1"/>
</dbReference>
<sequence length="354" mass="41323">MKYTVYEWKINPKSSFLTKLHSDTIWGHIMWAIRYLDGENYLKSILNEFKNYNPPFIVSNGFLSNYLPFIKTSYINNADNNKLAKDSKAVKIKLTKLLKQIEDIEYINIDVFNEIREGKKLKTIYKELVQNIRCPITMEKIEPNFKRKLELFFKSKKEYIKKYNIKQYSDLIKTVNVIKNRINRITNSSEQEYGSGVFNNIETFYNSTLSIYIKVRDDFDIDKLKKYLDYIQLTGFGKKASSGKGHFETVYFKERKDLFENNFGGNGFVILSNYIPKNGDFEGVISSNIITKRAKVSGLYSNRENVFKKPFVCYSPGSVFRGKADEIKGRMLSGLYYDDNVVQCMIPFTLGVKL</sequence>